<dbReference type="AlphaFoldDB" id="A0A016W241"/>
<keyword evidence="3" id="KW-1185">Reference proteome</keyword>
<keyword evidence="1" id="KW-0472">Membrane</keyword>
<evidence type="ECO:0000313" key="2">
    <source>
        <dbReference type="EMBL" id="EYC33028.1"/>
    </source>
</evidence>
<feature type="transmembrane region" description="Helical" evidence="1">
    <location>
        <begin position="6"/>
        <end position="26"/>
    </location>
</feature>
<accession>A0A016W241</accession>
<dbReference type="Proteomes" id="UP000024635">
    <property type="component" value="Unassembled WGS sequence"/>
</dbReference>
<reference evidence="3" key="1">
    <citation type="journal article" date="2015" name="Nat. Genet.">
        <title>The genome and transcriptome of the zoonotic hookworm Ancylostoma ceylanicum identify infection-specific gene families.</title>
        <authorList>
            <person name="Schwarz E.M."/>
            <person name="Hu Y."/>
            <person name="Antoshechkin I."/>
            <person name="Miller M.M."/>
            <person name="Sternberg P.W."/>
            <person name="Aroian R.V."/>
        </authorList>
    </citation>
    <scope>NUCLEOTIDE SEQUENCE</scope>
    <source>
        <strain evidence="3">HY135</strain>
    </source>
</reference>
<proteinExistence type="predicted"/>
<protein>
    <submittedName>
        <fullName evidence="2">Uncharacterized protein</fullName>
    </submittedName>
</protein>
<keyword evidence="1" id="KW-0812">Transmembrane</keyword>
<gene>
    <name evidence="2" type="primary">Acey_s0002.g565</name>
    <name evidence="2" type="ORF">Y032_0002g565</name>
</gene>
<organism evidence="2 3">
    <name type="scientific">Ancylostoma ceylanicum</name>
    <dbReference type="NCBI Taxonomy" id="53326"/>
    <lineage>
        <taxon>Eukaryota</taxon>
        <taxon>Metazoa</taxon>
        <taxon>Ecdysozoa</taxon>
        <taxon>Nematoda</taxon>
        <taxon>Chromadorea</taxon>
        <taxon>Rhabditida</taxon>
        <taxon>Rhabditina</taxon>
        <taxon>Rhabditomorpha</taxon>
        <taxon>Strongyloidea</taxon>
        <taxon>Ancylostomatidae</taxon>
        <taxon>Ancylostomatinae</taxon>
        <taxon>Ancylostoma</taxon>
    </lineage>
</organism>
<keyword evidence="1" id="KW-1133">Transmembrane helix</keyword>
<name>A0A016W241_9BILA</name>
<evidence type="ECO:0000256" key="1">
    <source>
        <dbReference type="SAM" id="Phobius"/>
    </source>
</evidence>
<comment type="caution">
    <text evidence="2">The sequence shown here is derived from an EMBL/GenBank/DDBJ whole genome shotgun (WGS) entry which is preliminary data.</text>
</comment>
<evidence type="ECO:0000313" key="3">
    <source>
        <dbReference type="Proteomes" id="UP000024635"/>
    </source>
</evidence>
<sequence length="74" mass="8778">MVSYYFAWGALKTCFLGLFNILNTMWQRVKLFPKLLLKLQNYSIFTRSEVYFPIGRTEVCQQGKFCTVRMVKIP</sequence>
<dbReference type="EMBL" id="JARK01001338">
    <property type="protein sequence ID" value="EYC33028.1"/>
    <property type="molecule type" value="Genomic_DNA"/>
</dbReference>